<dbReference type="RefSeq" id="WP_115496554.1">
    <property type="nucleotide sequence ID" value="NZ_QRBE01000010.1"/>
</dbReference>
<evidence type="ECO:0000313" key="1">
    <source>
        <dbReference type="EMBL" id="RDS79923.1"/>
    </source>
</evidence>
<organism evidence="1 2">
    <name type="scientific">Dyella monticola</name>
    <dbReference type="NCBI Taxonomy" id="1927958"/>
    <lineage>
        <taxon>Bacteria</taxon>
        <taxon>Pseudomonadati</taxon>
        <taxon>Pseudomonadota</taxon>
        <taxon>Gammaproteobacteria</taxon>
        <taxon>Lysobacterales</taxon>
        <taxon>Rhodanobacteraceae</taxon>
        <taxon>Dyella</taxon>
    </lineage>
</organism>
<dbReference type="PANTHER" id="PTHR35566">
    <property type="entry name" value="BLR3599 PROTEIN"/>
    <property type="match status" value="1"/>
</dbReference>
<dbReference type="Pfam" id="PF05936">
    <property type="entry name" value="T6SS_VasE"/>
    <property type="match status" value="1"/>
</dbReference>
<name>A0A370WUV6_9GAMM</name>
<comment type="caution">
    <text evidence="1">The sequence shown here is derived from an EMBL/GenBank/DDBJ whole genome shotgun (WGS) entry which is preliminary data.</text>
</comment>
<evidence type="ECO:0000313" key="2">
    <source>
        <dbReference type="Proteomes" id="UP000254258"/>
    </source>
</evidence>
<dbReference type="NCBIfam" id="TIGR03353">
    <property type="entry name" value="VI_chp_4"/>
    <property type="match status" value="1"/>
</dbReference>
<dbReference type="AlphaFoldDB" id="A0A370WUV6"/>
<evidence type="ECO:0008006" key="3">
    <source>
        <dbReference type="Google" id="ProtNLM"/>
    </source>
</evidence>
<dbReference type="PANTHER" id="PTHR35566:SF1">
    <property type="entry name" value="TYPE VI SECRETION SYSTEM BASEPLATE COMPONENT TSSK1"/>
    <property type="match status" value="1"/>
</dbReference>
<sequence length="472" mass="51853">MSATVENLPMLPEAVSWSEGMLLSPQHFQQNDIYWNALLRHQMSVLQPYYWGVLSLSVKREALGRKSVEIESLRCVMHDGLVIEYPGHFGSQELKVQINEDDFDAQGKAVVQLSVPIRGKGAASDIGDMQRYVTVTGSLETDENTGTDEIPVERMCPKISLIKGKSVAACYCALPLLEVSGGSGGLRVTAYHPPMLRLSACVFQGDASLRQMLKLLSGELWRKYRELLGVRIDDRGEPRYDGEFNLQILTARYLVMGLPRFDVMLQSDASHPYELYVALSELVGFVAATPGAPQPPSMKGYDHSDCMPQFQLAIDYVRAQLARMNADYQILEFEKVGASGFRCALPASTDTSSLLIELRPRAGQDAATLGRWLDNAHVASEELILLLVRRRFPGATVSPSSDATVAALNLKPGAFVYEITNGHIHPDDGVPRALISPGHTLMIMGERDDNVPAAIYLYLPRRAARSGSTSAG</sequence>
<dbReference type="InterPro" id="IPR010263">
    <property type="entry name" value="T6SS_TssK"/>
</dbReference>
<protein>
    <recommendedName>
        <fullName evidence="3">Type VI secretion system baseplate subunit TssK</fullName>
    </recommendedName>
</protein>
<gene>
    <name evidence="1" type="ORF">DWU98_15910</name>
</gene>
<keyword evidence="2" id="KW-1185">Reference proteome</keyword>
<accession>A0A370WUV6</accession>
<proteinExistence type="predicted"/>
<dbReference type="OrthoDB" id="9775333at2"/>
<dbReference type="Proteomes" id="UP000254258">
    <property type="component" value="Unassembled WGS sequence"/>
</dbReference>
<reference evidence="1 2" key="1">
    <citation type="submission" date="2018-07" db="EMBL/GenBank/DDBJ databases">
        <title>Dyella monticola sp. nov. and Dyella psychrodurans sp. nov. isolated from monsoon evergreen broad-leaved forest soil of Dinghu Mountain, China.</title>
        <authorList>
            <person name="Gao Z."/>
            <person name="Qiu L."/>
        </authorList>
    </citation>
    <scope>NUCLEOTIDE SEQUENCE [LARGE SCALE GENOMIC DNA]</scope>
    <source>
        <strain evidence="1 2">4G-K06</strain>
    </source>
</reference>
<dbReference type="EMBL" id="QRBE01000010">
    <property type="protein sequence ID" value="RDS79923.1"/>
    <property type="molecule type" value="Genomic_DNA"/>
</dbReference>